<name>A0A0G2YAW6_SORCE</name>
<feature type="region of interest" description="Disordered" evidence="1">
    <location>
        <begin position="44"/>
        <end position="69"/>
    </location>
</feature>
<sequence>MASLAAPGPLRFAVDEAFGRFVRAVQAPALMAIADHAGRGGGVFADDPASAESRRYRSPRRGADPVDAAKDAKRIHNLPVALRPELLVDGLADLPFNLLPRAAALVELNEALGVASAFSERLPALRDAPRPLHVDGAAAPIAKQRREELCGERASLDGARVGHAACCEEQGGQLSGLAAACALRAGVGARRAGLCARGLTHELVGRCSLEILIQLVERSPHGRIGFILRGRGGGAEALVGSGYRVLKLLGDLRSRGIVDRTGDGGPSIGRRGCHRRLTGPVFDALERIRERDARPRRALHAGRNAVLRSPNLLGDLPIDHVLRDAGDELRRVRRRRSRLVVAARQSKKDQDRAVSWSSHGFLIRSSKRRFWCRRIRVSS</sequence>
<proteinExistence type="predicted"/>
<reference evidence="2" key="2">
    <citation type="submission" date="2015-05" db="EMBL/GenBank/DDBJ databases">
        <title>The biosynthetic gene cluster for the epothilones from Sorangium cellulosum So0157-2.</title>
        <authorList>
            <person name="Li Y.Z."/>
            <person name="Li Z.F."/>
            <person name="Xia Z.J."/>
            <person name="Zhao J.Y."/>
            <person name="Sun X."/>
            <person name="Zhao L."/>
            <person name="Hu W."/>
            <person name="Liu H."/>
            <person name="Wu Z.H."/>
            <person name="Liu W.F."/>
        </authorList>
    </citation>
    <scope>NUCLEOTIDE SEQUENCE</scope>
    <source>
        <strain evidence="2">So0157-2</strain>
    </source>
</reference>
<reference evidence="2" key="1">
    <citation type="journal article" date="2013" name="Appl. Microbiol. Biotechnol.">
        <title>Characteristics and activity analysis of epothilone operon promoters from Sorangium cellulosum strains in Escherichia coli.</title>
        <authorList>
            <person name="Zhu L.P."/>
            <person name="Li Z.F."/>
            <person name="Sun X."/>
            <person name="Li S.G."/>
            <person name="Li Y.Z."/>
        </authorList>
    </citation>
    <scope>NUCLEOTIDE SEQUENCE</scope>
    <source>
        <strain evidence="2">So0157-2</strain>
    </source>
</reference>
<protein>
    <submittedName>
        <fullName evidence="2">Putative helix-turn-helix Fis type</fullName>
    </submittedName>
</protein>
<dbReference type="AlphaFoldDB" id="A0A0G2YAW6"/>
<evidence type="ECO:0000256" key="1">
    <source>
        <dbReference type="SAM" id="MobiDB-lite"/>
    </source>
</evidence>
<organism evidence="2">
    <name type="scientific">Sorangium cellulosum So0157-2</name>
    <dbReference type="NCBI Taxonomy" id="1254432"/>
    <lineage>
        <taxon>Bacteria</taxon>
        <taxon>Pseudomonadati</taxon>
        <taxon>Myxococcota</taxon>
        <taxon>Polyangia</taxon>
        <taxon>Polyangiales</taxon>
        <taxon>Polyangiaceae</taxon>
        <taxon>Sorangium</taxon>
    </lineage>
</organism>
<accession>A0A0G2YAW6</accession>
<evidence type="ECO:0000313" key="2">
    <source>
        <dbReference type="EMBL" id="AKI82208.1"/>
    </source>
</evidence>
<dbReference type="EMBL" id="EU414841">
    <property type="protein sequence ID" value="AKI82208.1"/>
    <property type="molecule type" value="Genomic_DNA"/>
</dbReference>